<dbReference type="Gene3D" id="3.80.10.10">
    <property type="entry name" value="Ribonuclease Inhibitor"/>
    <property type="match status" value="1"/>
</dbReference>
<dbReference type="Proteomes" id="UP000521943">
    <property type="component" value="Unassembled WGS sequence"/>
</dbReference>
<proteinExistence type="predicted"/>
<gene>
    <name evidence="1" type="ORF">DFP72DRAFT_131203</name>
</gene>
<dbReference type="EMBL" id="JACGCI010000149">
    <property type="protein sequence ID" value="KAF6743287.1"/>
    <property type="molecule type" value="Genomic_DNA"/>
</dbReference>
<name>A0A8H6HBW4_9AGAR</name>
<comment type="caution">
    <text evidence="1">The sequence shown here is derived from an EMBL/GenBank/DDBJ whole genome shotgun (WGS) entry which is preliminary data.</text>
</comment>
<sequence>MSPVTSSLVHEKLPTELMLYIFAFAIAIPYRDGEVILDIHGTYGRHHSPLYLGHICRAWRSIAWTIPSLWSAIDINIPTPKGGPTGGDVDLLEQWLQRAQNTPLSLRFCMPQGPVPTNQTYERLVHSILSRSKQWIYLDFQFPRSGQRAPFAGISMDVAFPLLQTLIVRGEVVPKEWLHNTPRLSNLIIDYQNCESERWIPRVECALPNGSRLQYLKVHSIQPELFLDILRSSSSHLMFCDVAFYEHRRRLTPVGPPAINLPRLVKFVISQNKTFRLNELLGLIHCPTLSDLTLSDLRRIRTQGVPSTRLELDIRALCGRWGRNLTSLTVSSGKLDECVDIIPALEVLSSLRHLTLDDVVYPEVEDRGGWKEWKHLSKLLHTSTTFLPTLDTLRLVYGFKEYEPPAVSSYVGAIESFRTVDNFPLRDPLVPFKVILYDPCVRRLKF</sequence>
<dbReference type="SUPFAM" id="SSF52047">
    <property type="entry name" value="RNI-like"/>
    <property type="match status" value="1"/>
</dbReference>
<keyword evidence="2" id="KW-1185">Reference proteome</keyword>
<dbReference type="AlphaFoldDB" id="A0A8H6HBW4"/>
<organism evidence="1 2">
    <name type="scientific">Ephemerocybe angulata</name>
    <dbReference type="NCBI Taxonomy" id="980116"/>
    <lineage>
        <taxon>Eukaryota</taxon>
        <taxon>Fungi</taxon>
        <taxon>Dikarya</taxon>
        <taxon>Basidiomycota</taxon>
        <taxon>Agaricomycotina</taxon>
        <taxon>Agaricomycetes</taxon>
        <taxon>Agaricomycetidae</taxon>
        <taxon>Agaricales</taxon>
        <taxon>Agaricineae</taxon>
        <taxon>Psathyrellaceae</taxon>
        <taxon>Ephemerocybe</taxon>
    </lineage>
</organism>
<evidence type="ECO:0008006" key="3">
    <source>
        <dbReference type="Google" id="ProtNLM"/>
    </source>
</evidence>
<evidence type="ECO:0000313" key="1">
    <source>
        <dbReference type="EMBL" id="KAF6743287.1"/>
    </source>
</evidence>
<reference evidence="1 2" key="1">
    <citation type="submission" date="2020-07" db="EMBL/GenBank/DDBJ databases">
        <title>Comparative genomics of pyrophilous fungi reveals a link between fire events and developmental genes.</title>
        <authorList>
            <consortium name="DOE Joint Genome Institute"/>
            <person name="Steindorff A.S."/>
            <person name="Carver A."/>
            <person name="Calhoun S."/>
            <person name="Stillman K."/>
            <person name="Liu H."/>
            <person name="Lipzen A."/>
            <person name="Pangilinan J."/>
            <person name="Labutti K."/>
            <person name="Bruns T.D."/>
            <person name="Grigoriev I.V."/>
        </authorList>
    </citation>
    <scope>NUCLEOTIDE SEQUENCE [LARGE SCALE GENOMIC DNA]</scope>
    <source>
        <strain evidence="1 2">CBS 144469</strain>
    </source>
</reference>
<dbReference type="Gene3D" id="1.20.1280.50">
    <property type="match status" value="1"/>
</dbReference>
<evidence type="ECO:0000313" key="2">
    <source>
        <dbReference type="Proteomes" id="UP000521943"/>
    </source>
</evidence>
<protein>
    <recommendedName>
        <fullName evidence="3">F-box domain-containing protein</fullName>
    </recommendedName>
</protein>
<dbReference type="OrthoDB" id="3056769at2759"/>
<accession>A0A8H6HBW4</accession>
<dbReference type="InterPro" id="IPR032675">
    <property type="entry name" value="LRR_dom_sf"/>
</dbReference>